<proteinExistence type="predicted"/>
<feature type="compositionally biased region" description="Basic and acidic residues" evidence="1">
    <location>
        <begin position="48"/>
        <end position="58"/>
    </location>
</feature>
<name>A0A8T1BU15_9STRA</name>
<feature type="compositionally biased region" description="Basic and acidic residues" evidence="1">
    <location>
        <begin position="120"/>
        <end position="132"/>
    </location>
</feature>
<dbReference type="VEuPathDB" id="FungiDB:PC110_g21162"/>
<evidence type="ECO:0008006" key="6">
    <source>
        <dbReference type="Google" id="ProtNLM"/>
    </source>
</evidence>
<dbReference type="Proteomes" id="UP000736787">
    <property type="component" value="Unassembled WGS sequence"/>
</dbReference>
<dbReference type="InterPro" id="IPR013103">
    <property type="entry name" value="RVT_2"/>
</dbReference>
<comment type="caution">
    <text evidence="4">The sequence shown here is derived from an EMBL/GenBank/DDBJ whole genome shotgun (WGS) entry which is preliminary data.</text>
</comment>
<evidence type="ECO:0000313" key="5">
    <source>
        <dbReference type="Proteomes" id="UP000736787"/>
    </source>
</evidence>
<dbReference type="VEuPathDB" id="FungiDB:PC110_g21161"/>
<evidence type="ECO:0000259" key="3">
    <source>
        <dbReference type="Pfam" id="PF25597"/>
    </source>
</evidence>
<evidence type="ECO:0000313" key="4">
    <source>
        <dbReference type="EMBL" id="KAG2910444.1"/>
    </source>
</evidence>
<evidence type="ECO:0000259" key="2">
    <source>
        <dbReference type="Pfam" id="PF07727"/>
    </source>
</evidence>
<gene>
    <name evidence="4" type="ORF">PC117_g19402</name>
</gene>
<evidence type="ECO:0000256" key="1">
    <source>
        <dbReference type="SAM" id="MobiDB-lite"/>
    </source>
</evidence>
<dbReference type="Pfam" id="PF07727">
    <property type="entry name" value="RVT_2"/>
    <property type="match status" value="1"/>
</dbReference>
<feature type="compositionally biased region" description="Low complexity" evidence="1">
    <location>
        <begin position="78"/>
        <end position="90"/>
    </location>
</feature>
<protein>
    <recommendedName>
        <fullName evidence="6">Reverse transcriptase Ty1/copia-type domain-containing protein</fullName>
    </recommendedName>
</protein>
<feature type="domain" description="Reverse transcriptase Ty1/copia-type" evidence="2">
    <location>
        <begin position="177"/>
        <end position="248"/>
    </location>
</feature>
<accession>A0A8T1BU15</accession>
<reference evidence="4" key="1">
    <citation type="submission" date="2018-10" db="EMBL/GenBank/DDBJ databases">
        <title>Effector identification in a new, highly contiguous assembly of the strawberry crown rot pathogen Phytophthora cactorum.</title>
        <authorList>
            <person name="Armitage A.D."/>
            <person name="Nellist C.F."/>
            <person name="Bates H."/>
            <person name="Vickerstaff R.J."/>
            <person name="Harrison R.J."/>
        </authorList>
    </citation>
    <scope>NUCLEOTIDE SEQUENCE</scope>
    <source>
        <strain evidence="4">4040</strain>
    </source>
</reference>
<dbReference type="EMBL" id="RCMK01000841">
    <property type="protein sequence ID" value="KAG2910444.1"/>
    <property type="molecule type" value="Genomic_DNA"/>
</dbReference>
<dbReference type="AlphaFoldDB" id="A0A8T1BU15"/>
<feature type="region of interest" description="Disordered" evidence="1">
    <location>
        <begin position="46"/>
        <end position="150"/>
    </location>
</feature>
<sequence>MYGVRYPSNQNFGQHAQQGMVVGIGKETKGYRVYLPKDRKVITTQHVKNIETLDKEQNTEAEEESKDEQTPSAGGSGAASARSATNRANGPSADGDRAASTGEAMSRVRMPSDKVTQASEAERGDGQERELQEEAGPDDENSVVKPDPKNYGEAVRSWQRLAWLKAIAEELEAIAVNGVWKIVRRPPGAHVLHDKWGSKRKRGTDGLIEPLKVRLVACGNEQVFGVNYSVTFAAVIDMSSVKLILVLAEWQLSMATF</sequence>
<feature type="domain" description="Retroviral polymerase SH3-like" evidence="3">
    <location>
        <begin position="9"/>
        <end position="59"/>
    </location>
</feature>
<organism evidence="4 5">
    <name type="scientific">Phytophthora cactorum</name>
    <dbReference type="NCBI Taxonomy" id="29920"/>
    <lineage>
        <taxon>Eukaryota</taxon>
        <taxon>Sar</taxon>
        <taxon>Stramenopiles</taxon>
        <taxon>Oomycota</taxon>
        <taxon>Peronosporomycetes</taxon>
        <taxon>Peronosporales</taxon>
        <taxon>Peronosporaceae</taxon>
        <taxon>Phytophthora</taxon>
    </lineage>
</organism>
<dbReference type="Pfam" id="PF25597">
    <property type="entry name" value="SH3_retrovirus"/>
    <property type="match status" value="1"/>
</dbReference>
<dbReference type="InterPro" id="IPR057670">
    <property type="entry name" value="SH3_retrovirus"/>
</dbReference>